<feature type="transmembrane region" description="Helical" evidence="6">
    <location>
        <begin position="203"/>
        <end position="223"/>
    </location>
</feature>
<evidence type="ECO:0000313" key="9">
    <source>
        <dbReference type="Proteomes" id="UP001152759"/>
    </source>
</evidence>
<feature type="transmembrane region" description="Helical" evidence="6">
    <location>
        <begin position="420"/>
        <end position="441"/>
    </location>
</feature>
<evidence type="ECO:0000256" key="3">
    <source>
        <dbReference type="ARBA" id="ARBA00022989"/>
    </source>
</evidence>
<evidence type="ECO:0000256" key="5">
    <source>
        <dbReference type="SAM" id="MobiDB-lite"/>
    </source>
</evidence>
<feature type="compositionally biased region" description="Polar residues" evidence="5">
    <location>
        <begin position="1"/>
        <end position="11"/>
    </location>
</feature>
<dbReference type="EMBL" id="OU963866">
    <property type="protein sequence ID" value="CAH0390799.1"/>
    <property type="molecule type" value="Genomic_DNA"/>
</dbReference>
<protein>
    <recommendedName>
        <fullName evidence="7">Amino acid transporter transmembrane domain-containing protein</fullName>
    </recommendedName>
</protein>
<keyword evidence="4 6" id="KW-0472">Membrane</keyword>
<dbReference type="GO" id="GO:0005774">
    <property type="term" value="C:vacuolar membrane"/>
    <property type="evidence" value="ECO:0007669"/>
    <property type="project" value="TreeGrafter"/>
</dbReference>
<feature type="transmembrane region" description="Helical" evidence="6">
    <location>
        <begin position="317"/>
        <end position="342"/>
    </location>
</feature>
<evidence type="ECO:0000256" key="4">
    <source>
        <dbReference type="ARBA" id="ARBA00023136"/>
    </source>
</evidence>
<feature type="transmembrane region" description="Helical" evidence="6">
    <location>
        <begin position="179"/>
        <end position="196"/>
    </location>
</feature>
<keyword evidence="9" id="KW-1185">Reference proteome</keyword>
<feature type="region of interest" description="Disordered" evidence="5">
    <location>
        <begin position="1"/>
        <end position="21"/>
    </location>
</feature>
<name>A0A9P0AG22_BEMTA</name>
<feature type="transmembrane region" description="Helical" evidence="6">
    <location>
        <begin position="273"/>
        <end position="297"/>
    </location>
</feature>
<dbReference type="Pfam" id="PF01490">
    <property type="entry name" value="Aa_trans"/>
    <property type="match status" value="1"/>
</dbReference>
<dbReference type="PANTHER" id="PTHR22950:SF680">
    <property type="entry name" value="PROTON-COUPLED AMINO ACID TRANSPORTER 4-LIKE PROTEIN"/>
    <property type="match status" value="1"/>
</dbReference>
<accession>A0A9P0AG22</accession>
<dbReference type="AlphaFoldDB" id="A0A9P0AG22"/>
<comment type="subcellular location">
    <subcellularLocation>
        <location evidence="1">Membrane</location>
        <topology evidence="1">Multi-pass membrane protein</topology>
    </subcellularLocation>
</comment>
<feature type="transmembrane region" description="Helical" evidence="6">
    <location>
        <begin position="388"/>
        <end position="408"/>
    </location>
</feature>
<gene>
    <name evidence="8" type="ORF">BEMITA_LOCUS9491</name>
</gene>
<dbReference type="GO" id="GO:0015179">
    <property type="term" value="F:L-amino acid transmembrane transporter activity"/>
    <property type="evidence" value="ECO:0007669"/>
    <property type="project" value="TreeGrafter"/>
</dbReference>
<feature type="transmembrane region" description="Helical" evidence="6">
    <location>
        <begin position="76"/>
        <end position="98"/>
    </location>
</feature>
<dbReference type="Proteomes" id="UP001152759">
    <property type="component" value="Chromosome 5"/>
</dbReference>
<evidence type="ECO:0000256" key="6">
    <source>
        <dbReference type="SAM" id="Phobius"/>
    </source>
</evidence>
<evidence type="ECO:0000256" key="2">
    <source>
        <dbReference type="ARBA" id="ARBA00022692"/>
    </source>
</evidence>
<proteinExistence type="predicted"/>
<dbReference type="PANTHER" id="PTHR22950">
    <property type="entry name" value="AMINO ACID TRANSPORTER"/>
    <property type="match status" value="1"/>
</dbReference>
<evidence type="ECO:0000256" key="1">
    <source>
        <dbReference type="ARBA" id="ARBA00004141"/>
    </source>
</evidence>
<reference evidence="8" key="1">
    <citation type="submission" date="2021-12" db="EMBL/GenBank/DDBJ databases">
        <authorList>
            <person name="King R."/>
        </authorList>
    </citation>
    <scope>NUCLEOTIDE SEQUENCE</scope>
</reference>
<dbReference type="InterPro" id="IPR013057">
    <property type="entry name" value="AA_transpt_TM"/>
</dbReference>
<keyword evidence="2 6" id="KW-0812">Transmembrane</keyword>
<feature type="domain" description="Amino acid transporter transmembrane" evidence="7">
    <location>
        <begin position="47"/>
        <end position="448"/>
    </location>
</feature>
<evidence type="ECO:0000313" key="8">
    <source>
        <dbReference type="EMBL" id="CAH0390799.1"/>
    </source>
</evidence>
<feature type="transmembrane region" description="Helical" evidence="6">
    <location>
        <begin position="133"/>
        <end position="159"/>
    </location>
</feature>
<feature type="transmembrane region" description="Helical" evidence="6">
    <location>
        <begin position="243"/>
        <end position="261"/>
    </location>
</feature>
<keyword evidence="3 6" id="KW-1133">Transmembrane helix</keyword>
<feature type="transmembrane region" description="Helical" evidence="6">
    <location>
        <begin position="362"/>
        <end position="382"/>
    </location>
</feature>
<evidence type="ECO:0000259" key="7">
    <source>
        <dbReference type="Pfam" id="PF01490"/>
    </source>
</evidence>
<sequence length="459" mass="50987">MATDQKTNPPQFGSDEEIGYVGDSMKAPIIKDDYDPDKDTGDKNLTTYFETLIHMLKVSLGTGILAMPKAFSNAGYLLGIIGTLAVGALSTYTMQMLVRSEYELCKKRRVPRMTYAQTFEAAFAEGPKTFRPLAGAAGVACKIILFLFQGGACCVYIVFVAENLKAVGDQYFGKTDIRLYMAYLLGPLILICWLRNFKYLAPVSSFGNVMTLICYCITFYYMLSDLPSFSTRQAVVELDRFPLFIGTALFAMEAVGVVMPLKSEMKNPRQFRGWFGVLNCAMVPITILYLLVGLAGYLKYGDSARGSISLNLPDNEVPAQCVKVMLAFSVYICYAICAYVTFQMLWGDYLEPKFEESRKKLVYEYIGRTLLVLVTFGLAVSIPNLELFISLIGALGLANLGVAFPTIMELLTRWDKYHGCVFALFLLKNICLLFVAVYAFFIGGSTSIINIYKKVIVGS</sequence>
<organism evidence="8 9">
    <name type="scientific">Bemisia tabaci</name>
    <name type="common">Sweetpotato whitefly</name>
    <name type="synonym">Aleurodes tabaci</name>
    <dbReference type="NCBI Taxonomy" id="7038"/>
    <lineage>
        <taxon>Eukaryota</taxon>
        <taxon>Metazoa</taxon>
        <taxon>Ecdysozoa</taxon>
        <taxon>Arthropoda</taxon>
        <taxon>Hexapoda</taxon>
        <taxon>Insecta</taxon>
        <taxon>Pterygota</taxon>
        <taxon>Neoptera</taxon>
        <taxon>Paraneoptera</taxon>
        <taxon>Hemiptera</taxon>
        <taxon>Sternorrhyncha</taxon>
        <taxon>Aleyrodoidea</taxon>
        <taxon>Aleyrodidae</taxon>
        <taxon>Aleyrodinae</taxon>
        <taxon>Bemisia</taxon>
    </lineage>
</organism>